<protein>
    <recommendedName>
        <fullName evidence="4">VOC domain-containing protein</fullName>
    </recommendedName>
</protein>
<dbReference type="RefSeq" id="WP_336596751.1">
    <property type="nucleotide sequence ID" value="NZ_JACFYJ010000003.1"/>
</dbReference>
<keyword evidence="3" id="KW-1185">Reference proteome</keyword>
<name>A0ABU8ILU7_9BURK</name>
<sequence>MKIARIAAIIVALCASSVAAFAQTNQPASNTGISKPPSSVASHIKSTYVRVILPNSQAQPLIDRYTHDLNGRVHYDFEMRDIKARMIGITSPHGNISAQITDNAASFDQWRRDTRLLYEVDDVPATLKAAEEAGFKIVQPLNRTVSVWQGRYEVVPGFVVEVVTWLPGKEPRND</sequence>
<comment type="caution">
    <text evidence="2">The sequence shown here is derived from an EMBL/GenBank/DDBJ whole genome shotgun (WGS) entry which is preliminary data.</text>
</comment>
<evidence type="ECO:0000313" key="3">
    <source>
        <dbReference type="Proteomes" id="UP001386437"/>
    </source>
</evidence>
<dbReference type="InterPro" id="IPR029068">
    <property type="entry name" value="Glyas_Bleomycin-R_OHBP_Dase"/>
</dbReference>
<keyword evidence="1" id="KW-0732">Signal</keyword>
<proteinExistence type="predicted"/>
<evidence type="ECO:0000256" key="1">
    <source>
        <dbReference type="SAM" id="SignalP"/>
    </source>
</evidence>
<reference evidence="2 3" key="1">
    <citation type="journal article" date="2022" name="Arch. Microbiol.">
        <title>Paraburkholderia bengalensis sp. nov. isolated from roots of Oryza sativa, IR64.</title>
        <authorList>
            <person name="Nag P."/>
            <person name="Mondal N."/>
            <person name="Sarkar J."/>
            <person name="Das S."/>
        </authorList>
    </citation>
    <scope>NUCLEOTIDE SEQUENCE [LARGE SCALE GENOMIC DNA]</scope>
    <source>
        <strain evidence="2 3">IR64_4_BI</strain>
    </source>
</reference>
<accession>A0ABU8ILU7</accession>
<evidence type="ECO:0008006" key="4">
    <source>
        <dbReference type="Google" id="ProtNLM"/>
    </source>
</evidence>
<dbReference type="Proteomes" id="UP001386437">
    <property type="component" value="Unassembled WGS sequence"/>
</dbReference>
<feature type="chain" id="PRO_5047417225" description="VOC domain-containing protein" evidence="1">
    <location>
        <begin position="23"/>
        <end position="174"/>
    </location>
</feature>
<gene>
    <name evidence="2" type="ORF">H3V53_03580</name>
</gene>
<organism evidence="2 3">
    <name type="scientific">Paraburkholderia bengalensis</name>
    <dbReference type="NCBI Taxonomy" id="2747562"/>
    <lineage>
        <taxon>Bacteria</taxon>
        <taxon>Pseudomonadati</taxon>
        <taxon>Pseudomonadota</taxon>
        <taxon>Betaproteobacteria</taxon>
        <taxon>Burkholderiales</taxon>
        <taxon>Burkholderiaceae</taxon>
        <taxon>Paraburkholderia</taxon>
    </lineage>
</organism>
<evidence type="ECO:0000313" key="2">
    <source>
        <dbReference type="EMBL" id="MEI5996318.1"/>
    </source>
</evidence>
<dbReference type="EMBL" id="JACFYJ010000003">
    <property type="protein sequence ID" value="MEI5996318.1"/>
    <property type="molecule type" value="Genomic_DNA"/>
</dbReference>
<dbReference type="SUPFAM" id="SSF54593">
    <property type="entry name" value="Glyoxalase/Bleomycin resistance protein/Dihydroxybiphenyl dioxygenase"/>
    <property type="match status" value="1"/>
</dbReference>
<feature type="signal peptide" evidence="1">
    <location>
        <begin position="1"/>
        <end position="22"/>
    </location>
</feature>